<dbReference type="GO" id="GO:0005615">
    <property type="term" value="C:extracellular space"/>
    <property type="evidence" value="ECO:0007669"/>
    <property type="project" value="InterPro"/>
</dbReference>
<dbReference type="FunFam" id="1.50.10.20:FF:000001">
    <property type="entry name" value="CD109 isoform 1"/>
    <property type="match status" value="1"/>
</dbReference>
<dbReference type="Pfam" id="PF07677">
    <property type="entry name" value="A2M_recep"/>
    <property type="match status" value="1"/>
</dbReference>
<evidence type="ECO:0000256" key="6">
    <source>
        <dbReference type="ARBA" id="ARBA00022900"/>
    </source>
</evidence>
<dbReference type="PROSITE" id="PS00477">
    <property type="entry name" value="ALPHA_2_MACROGLOBULIN"/>
    <property type="match status" value="1"/>
</dbReference>
<dbReference type="Gene3D" id="2.60.40.1940">
    <property type="match status" value="1"/>
</dbReference>
<protein>
    <recommendedName>
        <fullName evidence="16">Alpha-2-macroglobulin-like protein 1</fullName>
    </recommendedName>
</protein>
<dbReference type="SUPFAM" id="SSF81296">
    <property type="entry name" value="E set domains"/>
    <property type="match status" value="1"/>
</dbReference>
<dbReference type="PANTHER" id="PTHR11412:SF182">
    <property type="entry name" value="ALPHA-2-MACROGLOBULIN-LIKE PROTEIN 1"/>
    <property type="match status" value="1"/>
</dbReference>
<dbReference type="Pfam" id="PF07703">
    <property type="entry name" value="A2M_BRD"/>
    <property type="match status" value="1"/>
</dbReference>
<evidence type="ECO:0000256" key="1">
    <source>
        <dbReference type="ARBA" id="ARBA00004613"/>
    </source>
</evidence>
<dbReference type="Proteomes" id="UP001066276">
    <property type="component" value="Chromosome 7"/>
</dbReference>
<dbReference type="InterPro" id="IPR011626">
    <property type="entry name" value="Alpha-macroglobulin_TED"/>
</dbReference>
<evidence type="ECO:0000256" key="9">
    <source>
        <dbReference type="SAM" id="MobiDB-lite"/>
    </source>
</evidence>
<dbReference type="InterPro" id="IPR009048">
    <property type="entry name" value="A-macroglobulin_rcpt-bd"/>
</dbReference>
<dbReference type="InterPro" id="IPR002890">
    <property type="entry name" value="MG2"/>
</dbReference>
<dbReference type="Gene3D" id="2.20.130.20">
    <property type="match status" value="1"/>
</dbReference>
<accession>A0AAV7P511</accession>
<dbReference type="InterPro" id="IPR041555">
    <property type="entry name" value="MG3"/>
</dbReference>
<dbReference type="Pfam" id="PF00207">
    <property type="entry name" value="A2M"/>
    <property type="match status" value="1"/>
</dbReference>
<dbReference type="Gene3D" id="2.60.120.1540">
    <property type="match status" value="1"/>
</dbReference>
<feature type="domain" description="Alpha-2-macroglobulin bait region" evidence="11">
    <location>
        <begin position="453"/>
        <end position="608"/>
    </location>
</feature>
<evidence type="ECO:0000256" key="3">
    <source>
        <dbReference type="ARBA" id="ARBA00022525"/>
    </source>
</evidence>
<dbReference type="SUPFAM" id="SSF48239">
    <property type="entry name" value="Terpenoid cyclases/Protein prenyltransferases"/>
    <property type="match status" value="1"/>
</dbReference>
<evidence type="ECO:0000313" key="14">
    <source>
        <dbReference type="EMBL" id="KAJ1122342.1"/>
    </source>
</evidence>
<keyword evidence="4" id="KW-0646">Protease inhibitor</keyword>
<dbReference type="SMART" id="SM01419">
    <property type="entry name" value="Thiol-ester_cl"/>
    <property type="match status" value="1"/>
</dbReference>
<dbReference type="InterPro" id="IPR001599">
    <property type="entry name" value="Macroglobln_a2"/>
</dbReference>
<evidence type="ECO:0000256" key="2">
    <source>
        <dbReference type="ARBA" id="ARBA00010952"/>
    </source>
</evidence>
<dbReference type="Gene3D" id="2.60.40.1930">
    <property type="match status" value="2"/>
</dbReference>
<dbReference type="GO" id="GO:0004867">
    <property type="term" value="F:serine-type endopeptidase inhibitor activity"/>
    <property type="evidence" value="ECO:0007669"/>
    <property type="project" value="UniProtKB-KW"/>
</dbReference>
<dbReference type="InterPro" id="IPR047565">
    <property type="entry name" value="Alpha-macroglob_thiol-ester_cl"/>
</dbReference>
<evidence type="ECO:0000259" key="13">
    <source>
        <dbReference type="SMART" id="SM01361"/>
    </source>
</evidence>
<dbReference type="InterPro" id="IPR008930">
    <property type="entry name" value="Terpenoid_cyclase/PrenylTrfase"/>
</dbReference>
<dbReference type="Pfam" id="PF07678">
    <property type="entry name" value="TED_complement"/>
    <property type="match status" value="1"/>
</dbReference>
<dbReference type="Gene3D" id="1.50.10.20">
    <property type="match status" value="1"/>
</dbReference>
<dbReference type="SMART" id="SM01361">
    <property type="entry name" value="A2M_recep"/>
    <property type="match status" value="1"/>
</dbReference>
<evidence type="ECO:0000256" key="10">
    <source>
        <dbReference type="SAM" id="SignalP"/>
    </source>
</evidence>
<dbReference type="InterPro" id="IPR040839">
    <property type="entry name" value="MG4"/>
</dbReference>
<evidence type="ECO:0000313" key="15">
    <source>
        <dbReference type="Proteomes" id="UP001066276"/>
    </source>
</evidence>
<evidence type="ECO:0000256" key="7">
    <source>
        <dbReference type="ARBA" id="ARBA00023157"/>
    </source>
</evidence>
<dbReference type="Pfam" id="PF01835">
    <property type="entry name" value="MG2"/>
    <property type="match status" value="1"/>
</dbReference>
<dbReference type="InterPro" id="IPR014756">
    <property type="entry name" value="Ig_E-set"/>
</dbReference>
<feature type="region of interest" description="Disordered" evidence="9">
    <location>
        <begin position="1450"/>
        <end position="1471"/>
    </location>
</feature>
<dbReference type="InterPro" id="IPR041813">
    <property type="entry name" value="A2M_TED"/>
</dbReference>
<organism evidence="14 15">
    <name type="scientific">Pleurodeles waltl</name>
    <name type="common">Iberian ribbed newt</name>
    <dbReference type="NCBI Taxonomy" id="8319"/>
    <lineage>
        <taxon>Eukaryota</taxon>
        <taxon>Metazoa</taxon>
        <taxon>Chordata</taxon>
        <taxon>Craniata</taxon>
        <taxon>Vertebrata</taxon>
        <taxon>Euteleostomi</taxon>
        <taxon>Amphibia</taxon>
        <taxon>Batrachia</taxon>
        <taxon>Caudata</taxon>
        <taxon>Salamandroidea</taxon>
        <taxon>Salamandridae</taxon>
        <taxon>Pleurodelinae</taxon>
        <taxon>Pleurodeles</taxon>
    </lineage>
</organism>
<feature type="chain" id="PRO_5043877126" description="Alpha-2-macroglobulin-like protein 1" evidence="10">
    <location>
        <begin position="21"/>
        <end position="1492"/>
    </location>
</feature>
<keyword evidence="15" id="KW-1185">Reference proteome</keyword>
<dbReference type="EMBL" id="JANPWB010000011">
    <property type="protein sequence ID" value="KAJ1122342.1"/>
    <property type="molecule type" value="Genomic_DNA"/>
</dbReference>
<dbReference type="FunFam" id="2.60.40.1930:FF:000001">
    <property type="entry name" value="CD109 isoform 3"/>
    <property type="match status" value="1"/>
</dbReference>
<comment type="similarity">
    <text evidence="2">Belongs to the protease inhibitor I39 (alpha-2-macroglobulin) family.</text>
</comment>
<keyword evidence="3" id="KW-0964">Secreted</keyword>
<dbReference type="InterPro" id="IPR011625">
    <property type="entry name" value="A2M_N_BRD"/>
</dbReference>
<gene>
    <name evidence="14" type="ORF">NDU88_000834</name>
</gene>
<dbReference type="InterPro" id="IPR036595">
    <property type="entry name" value="A-macroglobulin_rcpt-bd_sf"/>
</dbReference>
<keyword evidence="7" id="KW-1015">Disulfide bond</keyword>
<evidence type="ECO:0000256" key="8">
    <source>
        <dbReference type="ARBA" id="ARBA00023180"/>
    </source>
</evidence>
<dbReference type="Pfam" id="PF17789">
    <property type="entry name" value="MG4"/>
    <property type="match status" value="1"/>
</dbReference>
<dbReference type="InterPro" id="IPR050473">
    <property type="entry name" value="A2M/Complement_sys"/>
</dbReference>
<proteinExistence type="inferred from homology"/>
<evidence type="ECO:0000259" key="12">
    <source>
        <dbReference type="SMART" id="SM01360"/>
    </source>
</evidence>
<dbReference type="Pfam" id="PF17791">
    <property type="entry name" value="MG3"/>
    <property type="match status" value="1"/>
</dbReference>
<dbReference type="Gene3D" id="2.60.40.10">
    <property type="entry name" value="Immunoglobulins"/>
    <property type="match status" value="2"/>
</dbReference>
<dbReference type="InterPro" id="IPR019742">
    <property type="entry name" value="MacrogloblnA2_CS"/>
</dbReference>
<keyword evidence="6" id="KW-0722">Serine protease inhibitor</keyword>
<dbReference type="InterPro" id="IPR013783">
    <property type="entry name" value="Ig-like_fold"/>
</dbReference>
<dbReference type="PANTHER" id="PTHR11412">
    <property type="entry name" value="MACROGLOBULIN / COMPLEMENT"/>
    <property type="match status" value="1"/>
</dbReference>
<dbReference type="SMART" id="SM01360">
    <property type="entry name" value="A2M"/>
    <property type="match status" value="1"/>
</dbReference>
<keyword evidence="8" id="KW-0325">Glycoprotein</keyword>
<sequence>MWGVVPLGSLPLLMLTSVLTHPQPGDPKYLLLVPAALNYPSSQAVCLQVRDVHWPIKLSVQLNTRRGKYRLLSTEVKPGKQLGCTRFTVPEPLGAEEVATVLVQGDQGIQPFEESKTVLIQRRQKGTFLQTDKPVYKAGQSVNFRVVTLNDDFIPQNDKYPLIVVQDPIGNRIVQWLNVTPQKGITDLSFPLSSEPALGTYTIVVGPGAISSTFSVEEYVLPKFEATFVGPSVVSAMDTSVSLRVCGRYTYGKPVHGNVNGTLCRKSYYYWWFFDPNLSSENNCLTFEGQTKRDGCFSTTVNIPITNNGYWGYSPPLEGKATLTEDGTGIMAEAVQTFPISYLAASAIFQEVKSYYIPGVPFTGQIKVMDSSGAAMRGQGVTLQGNGVSQHHTTDNEGMISFSLDTSGWGSEVYLQGTIDQASPSYSWVYNPLYYGHAYHYILPLYSTVRSWMKIHTSVGTLPCSQTQDIRVNYKLDPQDLRPDIKSMEFYYYIIGRKGIIYNGFTSLSINKKDCKGNNELQGSFTIAVSFSHLYAPLARLLVFALFPNGGITADTVPLEISMCFKNKVELAFSAPEDLPGSNVTVQLKASPNSICALRAVDQSVLLMRPERELSRQMVYDLFLGMDRYGYPYQVAEFDTQSCPYYGYVLPSVDVRSLFEEAGLKVFTNSNIKKPIMCEHQYQYYRLEEYTAEPPMENSQVMELPGGHQKPEMAESVNTVEPPSPPSIQDKVRQYFPETWIWDLYIVGPSGHQNFSFTLPDTITEWKAMGFCTSKYSFGLSHTVSIAAFKPFFIELTLPYSVVRGERFGLKATVFNYLEGCISINALLAPPQDHFEILFCFDCQYTACLCSQDSVTFFWNVRPSSLGEVNFTVNVEAVGLCGPQLITLPERGRKDTLIKSVLVRAEGIAQEKSRNLMLCPKGSSVSQEISLVLPNIVSGSQKATIHVFGDIMGSALQNLNNLIQMPYGCGEQNMLTFAPLIYVLQYLKRTGQLTDDIRTRAYTYLQTGYQQELNYKHDDGSYSAFGNSDGSGSTWLTAFVAKCFGQAEEFIFVDNEVTTMAVTWLRQRQSQDGCFENVGMLYHTTMKGGVDDDVSLSAYITSALLELGWPLQDPMMVNGLQCLRNRYQGEPGITSIYTLALLFYTFTLAGEGSTREQLAGELEAQAIHSDGQTHWTYTPRSESNYFWSQPESADVETTAYVLLGYLSVEDRSQIDINNAVAIVSWLSRQQNAYGGYSSTQDTVVALQALAKYAALMYSDKPLATVQVIGPDSFLRRFTVEEENRLLFQRGTLPVVPGNYTVSAEGSGCVFVQVTLSYNTLTHDVRPAFHIIVNAFLTDNLIFTIYLSYNGSRHETNMVLIEIQMPSGFSPPGMVKDQLMGNGFVKRVETSINSVTIYLLKMDSSTQTYSFTANQVEVVDDRQPALVKVYDYYEPGEYAEVMYIPVIQTPSNTTPSMPLDEETNTSSVPSDEATRIMPSDEISTVNQEETNFM</sequence>
<comment type="caution">
    <text evidence="14">The sequence shown here is derived from an EMBL/GenBank/DDBJ whole genome shotgun (WGS) entry which is preliminary data.</text>
</comment>
<evidence type="ECO:0000256" key="4">
    <source>
        <dbReference type="ARBA" id="ARBA00022690"/>
    </source>
</evidence>
<dbReference type="CDD" id="cd02897">
    <property type="entry name" value="A2M_2"/>
    <property type="match status" value="1"/>
</dbReference>
<feature type="domain" description="Alpha-macroglobulin receptor-binding" evidence="13">
    <location>
        <begin position="1355"/>
        <end position="1442"/>
    </location>
</feature>
<evidence type="ECO:0000256" key="5">
    <source>
        <dbReference type="ARBA" id="ARBA00022729"/>
    </source>
</evidence>
<keyword evidence="5 10" id="KW-0732">Signal</keyword>
<dbReference type="SMART" id="SM01359">
    <property type="entry name" value="A2M_N_2"/>
    <property type="match status" value="1"/>
</dbReference>
<comment type="subcellular location">
    <subcellularLocation>
        <location evidence="1">Secreted</location>
    </subcellularLocation>
</comment>
<dbReference type="Gene3D" id="2.60.40.690">
    <property type="entry name" value="Alpha-macroglobulin, receptor-binding domain"/>
    <property type="match status" value="1"/>
</dbReference>
<evidence type="ECO:0008006" key="16">
    <source>
        <dbReference type="Google" id="ProtNLM"/>
    </source>
</evidence>
<dbReference type="Gene3D" id="6.20.50.160">
    <property type="match status" value="1"/>
</dbReference>
<dbReference type="SUPFAM" id="SSF49410">
    <property type="entry name" value="Alpha-macroglobulin receptor domain"/>
    <property type="match status" value="1"/>
</dbReference>
<reference evidence="14" key="1">
    <citation type="journal article" date="2022" name="bioRxiv">
        <title>Sequencing and chromosome-scale assembly of the giantPleurodeles waltlgenome.</title>
        <authorList>
            <person name="Brown T."/>
            <person name="Elewa A."/>
            <person name="Iarovenko S."/>
            <person name="Subramanian E."/>
            <person name="Araus A.J."/>
            <person name="Petzold A."/>
            <person name="Susuki M."/>
            <person name="Suzuki K.-i.T."/>
            <person name="Hayashi T."/>
            <person name="Toyoda A."/>
            <person name="Oliveira C."/>
            <person name="Osipova E."/>
            <person name="Leigh N.D."/>
            <person name="Simon A."/>
            <person name="Yun M.H."/>
        </authorList>
    </citation>
    <scope>NUCLEOTIDE SEQUENCE</scope>
    <source>
        <strain evidence="14">20211129_DDA</strain>
        <tissue evidence="14">Liver</tissue>
    </source>
</reference>
<feature type="signal peptide" evidence="10">
    <location>
        <begin position="1"/>
        <end position="20"/>
    </location>
</feature>
<feature type="domain" description="Alpha-2-macroglobulin" evidence="12">
    <location>
        <begin position="739"/>
        <end position="828"/>
    </location>
</feature>
<evidence type="ECO:0000259" key="11">
    <source>
        <dbReference type="SMART" id="SM01359"/>
    </source>
</evidence>
<name>A0AAV7P511_PLEWA</name>